<dbReference type="InterPro" id="IPR039538">
    <property type="entry name" value="BetI_C"/>
</dbReference>
<dbReference type="AlphaFoldDB" id="A0A554RWE9"/>
<dbReference type="PANTHER" id="PTHR30055:SF234">
    <property type="entry name" value="HTH-TYPE TRANSCRIPTIONAL REGULATOR BETI"/>
    <property type="match status" value="1"/>
</dbReference>
<keyword evidence="8" id="KW-1185">Reference proteome</keyword>
<sequence length="194" mass="20921">MPARIDASQRRADVVAAASRLVARDGAAALSLRRVADEAELNVGSVRHYFDGSDDLLTATAEDVGRRMGERLATHRLDDLGAEWPERLAVFVEEVLPVDVERREEAAVLVEFVVASRTRPILAAATARMGRDLREALCTALASAGIGAAEQEADRLATLIGGLTMDAITPHGELGPAELRATLRRHLESLARHE</sequence>
<dbReference type="Pfam" id="PF13977">
    <property type="entry name" value="TetR_C_6"/>
    <property type="match status" value="1"/>
</dbReference>
<keyword evidence="3 5" id="KW-0238">DNA-binding</keyword>
<feature type="DNA-binding region" description="H-T-H motif" evidence="5">
    <location>
        <begin position="31"/>
        <end position="50"/>
    </location>
</feature>
<dbReference type="PANTHER" id="PTHR30055">
    <property type="entry name" value="HTH-TYPE TRANSCRIPTIONAL REGULATOR RUTR"/>
    <property type="match status" value="1"/>
</dbReference>
<dbReference type="EMBL" id="VLNT01000014">
    <property type="protein sequence ID" value="TSD58424.1"/>
    <property type="molecule type" value="Genomic_DNA"/>
</dbReference>
<keyword evidence="2" id="KW-0805">Transcription regulation</keyword>
<dbReference type="InterPro" id="IPR036271">
    <property type="entry name" value="Tet_transcr_reg_TetR-rel_C_sf"/>
</dbReference>
<dbReference type="PROSITE" id="PS50977">
    <property type="entry name" value="HTH_TETR_2"/>
    <property type="match status" value="1"/>
</dbReference>
<dbReference type="Gene3D" id="1.10.357.10">
    <property type="entry name" value="Tetracycline Repressor, domain 2"/>
    <property type="match status" value="1"/>
</dbReference>
<dbReference type="RefSeq" id="WP_143914285.1">
    <property type="nucleotide sequence ID" value="NZ_VLNT01000014.1"/>
</dbReference>
<evidence type="ECO:0000256" key="3">
    <source>
        <dbReference type="ARBA" id="ARBA00023125"/>
    </source>
</evidence>
<evidence type="ECO:0000313" key="7">
    <source>
        <dbReference type="EMBL" id="TSD58424.1"/>
    </source>
</evidence>
<dbReference type="GO" id="GO:0003700">
    <property type="term" value="F:DNA-binding transcription factor activity"/>
    <property type="evidence" value="ECO:0007669"/>
    <property type="project" value="TreeGrafter"/>
</dbReference>
<dbReference type="SUPFAM" id="SSF48498">
    <property type="entry name" value="Tetracyclin repressor-like, C-terminal domain"/>
    <property type="match status" value="1"/>
</dbReference>
<name>A0A554RWE9_9ACTN</name>
<evidence type="ECO:0000256" key="4">
    <source>
        <dbReference type="ARBA" id="ARBA00023163"/>
    </source>
</evidence>
<keyword evidence="1" id="KW-0678">Repressor</keyword>
<comment type="caution">
    <text evidence="7">The sequence shown here is derived from an EMBL/GenBank/DDBJ whole genome shotgun (WGS) entry which is preliminary data.</text>
</comment>
<organism evidence="7 8">
    <name type="scientific">Aeromicrobium piscarium</name>
    <dbReference type="NCBI Taxonomy" id="2590901"/>
    <lineage>
        <taxon>Bacteria</taxon>
        <taxon>Bacillati</taxon>
        <taxon>Actinomycetota</taxon>
        <taxon>Actinomycetes</taxon>
        <taxon>Propionibacteriales</taxon>
        <taxon>Nocardioidaceae</taxon>
        <taxon>Aeromicrobium</taxon>
    </lineage>
</organism>
<protein>
    <submittedName>
        <fullName evidence="7">TetR family transcriptional regulator</fullName>
    </submittedName>
</protein>
<dbReference type="GO" id="GO:0000976">
    <property type="term" value="F:transcription cis-regulatory region binding"/>
    <property type="evidence" value="ECO:0007669"/>
    <property type="project" value="TreeGrafter"/>
</dbReference>
<evidence type="ECO:0000259" key="6">
    <source>
        <dbReference type="PROSITE" id="PS50977"/>
    </source>
</evidence>
<evidence type="ECO:0000256" key="1">
    <source>
        <dbReference type="ARBA" id="ARBA00022491"/>
    </source>
</evidence>
<evidence type="ECO:0000256" key="5">
    <source>
        <dbReference type="PROSITE-ProRule" id="PRU00335"/>
    </source>
</evidence>
<dbReference type="SUPFAM" id="SSF46689">
    <property type="entry name" value="Homeodomain-like"/>
    <property type="match status" value="1"/>
</dbReference>
<feature type="domain" description="HTH tetR-type" evidence="6">
    <location>
        <begin position="8"/>
        <end position="68"/>
    </location>
</feature>
<accession>A0A554RWE9</accession>
<dbReference type="OrthoDB" id="9816296at2"/>
<dbReference type="InterPro" id="IPR009057">
    <property type="entry name" value="Homeodomain-like_sf"/>
</dbReference>
<evidence type="ECO:0000256" key="2">
    <source>
        <dbReference type="ARBA" id="ARBA00023015"/>
    </source>
</evidence>
<dbReference type="InterPro" id="IPR001647">
    <property type="entry name" value="HTH_TetR"/>
</dbReference>
<reference evidence="7 8" key="1">
    <citation type="submission" date="2019-07" db="EMBL/GenBank/DDBJ databases">
        <authorList>
            <person name="Zhao L.H."/>
        </authorList>
    </citation>
    <scope>NUCLEOTIDE SEQUENCE [LARGE SCALE GENOMIC DNA]</scope>
    <source>
        <strain evidence="7 8">Co35</strain>
    </source>
</reference>
<keyword evidence="4" id="KW-0804">Transcription</keyword>
<gene>
    <name evidence="7" type="ORF">FNM00_14595</name>
</gene>
<dbReference type="Proteomes" id="UP000316988">
    <property type="component" value="Unassembled WGS sequence"/>
</dbReference>
<dbReference type="InterPro" id="IPR050109">
    <property type="entry name" value="HTH-type_TetR-like_transc_reg"/>
</dbReference>
<proteinExistence type="predicted"/>
<evidence type="ECO:0000313" key="8">
    <source>
        <dbReference type="Proteomes" id="UP000316988"/>
    </source>
</evidence>
<dbReference type="Pfam" id="PF00440">
    <property type="entry name" value="TetR_N"/>
    <property type="match status" value="1"/>
</dbReference>